<proteinExistence type="predicted"/>
<dbReference type="Pfam" id="PF00881">
    <property type="entry name" value="Nitroreductase"/>
    <property type="match status" value="1"/>
</dbReference>
<evidence type="ECO:0000259" key="2">
    <source>
        <dbReference type="Pfam" id="PF00881"/>
    </source>
</evidence>
<sequence>MSLSLKNARPHAFGCPENDHSDRKTTMATEQTFQRHEVHSARNAVANTILDRHSTRAFCTGQKVPLNIIEECFGIAQHAPSSTNIQPWRVTLTSGASLKRLSAALVEAFQNGEELKLDAVPESYNRYRSELGHHVYGPNGYDIPRGDAEAMKKTLIGNFNFYNAPIVAVICIDKDLNKGDILSVGIYLQTLLLLLTEKGLGTQVSAAPTGYPDIIRQELGIDENLDILYIMSNSCEIPQGREYANENVNDDPPSASSLKAADATEVFDEEGKKHTFKSIYNRPDLPKRVLVVFVRHFYCCSCVNYTRWLAENATPEKLQKLDTAIIIVGHGDVKQIEMYRQETGWQYPIYTEPSEKIYSTLGMIKTWKDGPANNYMPHSYAYAAYWSIKLAIWRFMQGYPVFSSGAPNLQGGEFMFEGEGEDRVVTWCHRMRSSRDHTDTDEISEILGLNKV</sequence>
<dbReference type="Proteomes" id="UP000693738">
    <property type="component" value="Unassembled WGS sequence"/>
</dbReference>
<evidence type="ECO:0000313" key="3">
    <source>
        <dbReference type="EMBL" id="CAG7558360.1"/>
    </source>
</evidence>
<feature type="domain" description="Nitroreductase" evidence="2">
    <location>
        <begin position="49"/>
        <end position="231"/>
    </location>
</feature>
<evidence type="ECO:0000313" key="4">
    <source>
        <dbReference type="Proteomes" id="UP000693738"/>
    </source>
</evidence>
<gene>
    <name evidence="3" type="ORF">FEQUK3_LOCUS4053</name>
</gene>
<name>A0A8J2IJ77_FUSEQ</name>
<accession>A0A8J2IJ77</accession>
<dbReference type="EMBL" id="CAJSTJ010000123">
    <property type="protein sequence ID" value="CAG7558360.1"/>
    <property type="molecule type" value="Genomic_DNA"/>
</dbReference>
<comment type="caution">
    <text evidence="3">The sequence shown here is derived from an EMBL/GenBank/DDBJ whole genome shotgun (WGS) entry which is preliminary data.</text>
</comment>
<dbReference type="PANTHER" id="PTHR28630:SF3">
    <property type="entry name" value="PEROXIREDOXIN-LIKE 2C"/>
    <property type="match status" value="1"/>
</dbReference>
<dbReference type="InterPro" id="IPR032801">
    <property type="entry name" value="PXL2A/B/C"/>
</dbReference>
<dbReference type="AlphaFoldDB" id="A0A8J2IJ77"/>
<feature type="region of interest" description="Disordered" evidence="1">
    <location>
        <begin position="1"/>
        <end position="25"/>
    </location>
</feature>
<dbReference type="PANTHER" id="PTHR28630">
    <property type="match status" value="1"/>
</dbReference>
<protein>
    <recommendedName>
        <fullName evidence="2">Nitroreductase domain-containing protein</fullName>
    </recommendedName>
</protein>
<reference evidence="3" key="1">
    <citation type="submission" date="2021-05" db="EMBL/GenBank/DDBJ databases">
        <authorList>
            <person name="Khan N."/>
        </authorList>
    </citation>
    <scope>NUCLEOTIDE SEQUENCE</scope>
</reference>
<dbReference type="InterPro" id="IPR029479">
    <property type="entry name" value="Nitroreductase"/>
</dbReference>
<dbReference type="Pfam" id="PF13911">
    <property type="entry name" value="AhpC-TSA_2"/>
    <property type="match status" value="1"/>
</dbReference>
<organism evidence="3 4">
    <name type="scientific">Fusarium equiseti</name>
    <name type="common">Fusarium scirpi</name>
    <dbReference type="NCBI Taxonomy" id="61235"/>
    <lineage>
        <taxon>Eukaryota</taxon>
        <taxon>Fungi</taxon>
        <taxon>Dikarya</taxon>
        <taxon>Ascomycota</taxon>
        <taxon>Pezizomycotina</taxon>
        <taxon>Sordariomycetes</taxon>
        <taxon>Hypocreomycetidae</taxon>
        <taxon>Hypocreales</taxon>
        <taxon>Nectriaceae</taxon>
        <taxon>Fusarium</taxon>
        <taxon>Fusarium incarnatum-equiseti species complex</taxon>
    </lineage>
</organism>
<evidence type="ECO:0000256" key="1">
    <source>
        <dbReference type="SAM" id="MobiDB-lite"/>
    </source>
</evidence>